<dbReference type="RefSeq" id="WP_125715972.1">
    <property type="nucleotide sequence ID" value="NZ_JBHTOP010000024.1"/>
</dbReference>
<evidence type="ECO:0000313" key="8">
    <source>
        <dbReference type="Proteomes" id="UP001597267"/>
    </source>
</evidence>
<accession>A0ABW4J7V5</accession>
<evidence type="ECO:0000259" key="6">
    <source>
        <dbReference type="Pfam" id="PF00692"/>
    </source>
</evidence>
<name>A0ABW4J7V5_9LACO</name>
<comment type="catalytic activity">
    <reaction evidence="5">
        <text>dUTP + H2O = dUMP + diphosphate + H(+)</text>
        <dbReference type="Rhea" id="RHEA:10248"/>
        <dbReference type="ChEBI" id="CHEBI:15377"/>
        <dbReference type="ChEBI" id="CHEBI:15378"/>
        <dbReference type="ChEBI" id="CHEBI:33019"/>
        <dbReference type="ChEBI" id="CHEBI:61555"/>
        <dbReference type="ChEBI" id="CHEBI:246422"/>
        <dbReference type="EC" id="3.6.1.23"/>
    </reaction>
</comment>
<dbReference type="EMBL" id="JBHTOP010000024">
    <property type="protein sequence ID" value="MFD1672287.1"/>
    <property type="molecule type" value="Genomic_DNA"/>
</dbReference>
<proteinExistence type="inferred from homology"/>
<dbReference type="Pfam" id="PF00692">
    <property type="entry name" value="dUTPase"/>
    <property type="match status" value="1"/>
</dbReference>
<dbReference type="InterPro" id="IPR029054">
    <property type="entry name" value="dUTPase-like"/>
</dbReference>
<dbReference type="SUPFAM" id="SSF51283">
    <property type="entry name" value="dUTPase-like"/>
    <property type="match status" value="1"/>
</dbReference>
<dbReference type="InterPro" id="IPR008181">
    <property type="entry name" value="dUTPase"/>
</dbReference>
<dbReference type="CDD" id="cd07557">
    <property type="entry name" value="trimeric_dUTPase"/>
    <property type="match status" value="1"/>
</dbReference>
<dbReference type="Proteomes" id="UP001597267">
    <property type="component" value="Unassembled WGS sequence"/>
</dbReference>
<keyword evidence="4" id="KW-0546">Nucleotide metabolism</keyword>
<evidence type="ECO:0000313" key="7">
    <source>
        <dbReference type="EMBL" id="MFD1672287.1"/>
    </source>
</evidence>
<dbReference type="Gene3D" id="2.70.40.10">
    <property type="match status" value="1"/>
</dbReference>
<reference evidence="8" key="1">
    <citation type="journal article" date="2019" name="Int. J. Syst. Evol. Microbiol.">
        <title>The Global Catalogue of Microorganisms (GCM) 10K type strain sequencing project: providing services to taxonomists for standard genome sequencing and annotation.</title>
        <authorList>
            <consortium name="The Broad Institute Genomics Platform"/>
            <consortium name="The Broad Institute Genome Sequencing Center for Infectious Disease"/>
            <person name="Wu L."/>
            <person name="Ma J."/>
        </authorList>
    </citation>
    <scope>NUCLEOTIDE SEQUENCE [LARGE SCALE GENOMIC DNA]</scope>
    <source>
        <strain evidence="8">CCM 8896</strain>
    </source>
</reference>
<sequence length="179" mass="19959">MKKRGFEIVTRYQNANLNLPKRQTKNAAGYDFEAAEDFVLPTIWQFDFIKIFKALRKGEPLTAEALDGAQKVLKPFLVPTGIKAYMQPDEVLILANRSSSPLKRRLILPNGIGVIDADYYNNTANEGEIFVQLLNYGVRPVTIKKGERLGQGIFVPYLKADGDQNDGEERNGGFGSSGF</sequence>
<evidence type="ECO:0000256" key="4">
    <source>
        <dbReference type="ARBA" id="ARBA00023080"/>
    </source>
</evidence>
<keyword evidence="8" id="KW-1185">Reference proteome</keyword>
<protein>
    <recommendedName>
        <fullName evidence="2">dUTP diphosphatase</fullName>
        <ecNumber evidence="2">3.6.1.23</ecNumber>
    </recommendedName>
</protein>
<evidence type="ECO:0000256" key="1">
    <source>
        <dbReference type="ARBA" id="ARBA00006581"/>
    </source>
</evidence>
<gene>
    <name evidence="7" type="ORF">ACFQ5M_09275</name>
</gene>
<dbReference type="EC" id="3.6.1.23" evidence="2"/>
<evidence type="ECO:0000256" key="3">
    <source>
        <dbReference type="ARBA" id="ARBA00022801"/>
    </source>
</evidence>
<evidence type="ECO:0000256" key="2">
    <source>
        <dbReference type="ARBA" id="ARBA00012379"/>
    </source>
</evidence>
<dbReference type="InterPro" id="IPR033704">
    <property type="entry name" value="dUTPase_trimeric"/>
</dbReference>
<organism evidence="7 8">
    <name type="scientific">Agrilactobacillus yilanensis</name>
    <dbReference type="NCBI Taxonomy" id="2485997"/>
    <lineage>
        <taxon>Bacteria</taxon>
        <taxon>Bacillati</taxon>
        <taxon>Bacillota</taxon>
        <taxon>Bacilli</taxon>
        <taxon>Lactobacillales</taxon>
        <taxon>Lactobacillaceae</taxon>
        <taxon>Agrilactobacillus</taxon>
    </lineage>
</organism>
<evidence type="ECO:0000256" key="5">
    <source>
        <dbReference type="ARBA" id="ARBA00047686"/>
    </source>
</evidence>
<dbReference type="InterPro" id="IPR036157">
    <property type="entry name" value="dUTPase-like_sf"/>
</dbReference>
<comment type="similarity">
    <text evidence="1">Belongs to the dUTPase family.</text>
</comment>
<keyword evidence="3" id="KW-0378">Hydrolase</keyword>
<feature type="domain" description="dUTPase-like" evidence="6">
    <location>
        <begin position="76"/>
        <end position="178"/>
    </location>
</feature>
<dbReference type="PANTHER" id="PTHR11241:SF0">
    <property type="entry name" value="DEOXYURIDINE 5'-TRIPHOSPHATE NUCLEOTIDOHYDROLASE"/>
    <property type="match status" value="1"/>
</dbReference>
<dbReference type="PANTHER" id="PTHR11241">
    <property type="entry name" value="DEOXYURIDINE 5'-TRIPHOSPHATE NUCLEOTIDOHYDROLASE"/>
    <property type="match status" value="1"/>
</dbReference>
<comment type="caution">
    <text evidence="7">The sequence shown here is derived from an EMBL/GenBank/DDBJ whole genome shotgun (WGS) entry which is preliminary data.</text>
</comment>